<accession>G0TUW6</accession>
<protein>
    <submittedName>
        <fullName evidence="2">Uncharacterized protein</fullName>
    </submittedName>
</protein>
<dbReference type="AlphaFoldDB" id="G0TUW6"/>
<gene>
    <name evidence="2" type="ORF">TVY486_0404200</name>
</gene>
<evidence type="ECO:0000313" key="2">
    <source>
        <dbReference type="EMBL" id="CCC47753.1"/>
    </source>
</evidence>
<organism evidence="2">
    <name type="scientific">Trypanosoma vivax (strain Y486)</name>
    <dbReference type="NCBI Taxonomy" id="1055687"/>
    <lineage>
        <taxon>Eukaryota</taxon>
        <taxon>Discoba</taxon>
        <taxon>Euglenozoa</taxon>
        <taxon>Kinetoplastea</taxon>
        <taxon>Metakinetoplastina</taxon>
        <taxon>Trypanosomatida</taxon>
        <taxon>Trypanosomatidae</taxon>
        <taxon>Trypanosoma</taxon>
        <taxon>Duttonella</taxon>
    </lineage>
</organism>
<evidence type="ECO:0000256" key="1">
    <source>
        <dbReference type="SAM" id="MobiDB-lite"/>
    </source>
</evidence>
<name>G0TUW6_TRYVY</name>
<proteinExistence type="predicted"/>
<sequence length="418" mass="46140">MHAARSRGGGARQRESQTALSVTDSAMTFLVGTTQRLAKRNGVHFSLVQRATDGKVCYREFPREVLSEAEMHALAKGGGLEREPRLLAELQSYADAWSTLWSQASHGSPEQKPSHPRIYFPTALLMLFMDMGITKQRESFCLVGSLTPVVEKLTLSRQSGICATPTAPPLRQPVISLCINAMEAITDVTEQLSPQAKATYLRYRTHMDQGNGNGAKELGEMSDECSDQTDSSDARGSATFPRFFLLSPHVPYSVLRNSVSRVSRKTDAIPQWDKSYCVGEACEILLVYTKLEAPVPAVGVPAVNHNPEVWGHVRYLPRHRRQEQKKAEGGNETPSGRAELFFLAKTVEDYMRLGSTFSWVYGWQLCYASQGPPPRSLPWLKLFSPGALEAVVGSESLRRCHESAQAVSNSPSPGKRSL</sequence>
<feature type="region of interest" description="Disordered" evidence="1">
    <location>
        <begin position="211"/>
        <end position="232"/>
    </location>
</feature>
<reference evidence="2" key="1">
    <citation type="journal article" date="2012" name="Proc. Natl. Acad. Sci. U.S.A.">
        <title>Antigenic diversity is generated by distinct evolutionary mechanisms in African trypanosome species.</title>
        <authorList>
            <person name="Jackson A.P."/>
            <person name="Berry A."/>
            <person name="Aslett M."/>
            <person name="Allison H.C."/>
            <person name="Burton P."/>
            <person name="Vavrova-Anderson J."/>
            <person name="Brown R."/>
            <person name="Browne H."/>
            <person name="Corton N."/>
            <person name="Hauser H."/>
            <person name="Gamble J."/>
            <person name="Gilderthorp R."/>
            <person name="Marcello L."/>
            <person name="McQuillan J."/>
            <person name="Otto T.D."/>
            <person name="Quail M.A."/>
            <person name="Sanders M.J."/>
            <person name="van Tonder A."/>
            <person name="Ginger M.L."/>
            <person name="Field M.C."/>
            <person name="Barry J.D."/>
            <person name="Hertz-Fowler C."/>
            <person name="Berriman M."/>
        </authorList>
    </citation>
    <scope>NUCLEOTIDE SEQUENCE</scope>
    <source>
        <strain evidence="2">Y486</strain>
    </source>
</reference>
<dbReference type="VEuPathDB" id="TriTrypDB:TvY486_0404200"/>
<dbReference type="EMBL" id="HE573020">
    <property type="protein sequence ID" value="CCC47753.1"/>
    <property type="molecule type" value="Genomic_DNA"/>
</dbReference>